<name>A0A022L0J9_9MICO</name>
<dbReference type="Proteomes" id="UP000019754">
    <property type="component" value="Unassembled WGS sequence"/>
</dbReference>
<proteinExistence type="predicted"/>
<dbReference type="HOGENOM" id="CLU_524474_0_0_11"/>
<evidence type="ECO:0000313" key="2">
    <source>
        <dbReference type="Proteomes" id="UP000019754"/>
    </source>
</evidence>
<dbReference type="OrthoDB" id="3751446at2"/>
<protein>
    <submittedName>
        <fullName evidence="1">Uncharacterized protein</fullName>
    </submittedName>
</protein>
<comment type="caution">
    <text evidence="1">The sequence shown here is derived from an EMBL/GenBank/DDBJ whole genome shotgun (WGS) entry which is preliminary data.</text>
</comment>
<sequence length="519" mass="54428">MDDPAPEVSVPVAPLSVYFPSAVIQARATGERVEVTGERTESSTTWVNPDGTVTTTQHAAPVRFQDAEGAWQEFDTTLEERADGSIAPVAVPDPVVLAGSVEGTTADPAPVASMDAGEGAQVAVAWEGELSEPVLAGDAATYRGAWPGIDLVVHATRDGFEQSFVIADREALLGYTGQASAGASDAGGDGGAGGVPAPVPVTGGRVSWDVPLVVSEDLTAREVAGERIEFVNGAGEVVSRFEAPLAWDAQVDAKSWEHVNHVPVTVALVGQDAGRVTLRLSVDGGWLLDEGRVFPVTVDPVYASATARPTFDAFVQSNISTDRSSEQELKAGTYDGTNKARSFLTFSNTSFKNVKIMSATLNLYETWSYSCTPRAVEVWSVPTVVSSSVRWSNQPALGARYGSVTVAKGANSSCAAGWVNIPVTGLVQSWSSSSAGSVSLVVKAASETDVLGWKRFGSMESTTPPSITFTYDRKPNLGTVPVVSNTGTYNSQSYVWKKRPVVSTTATDPDGNLVESSGV</sequence>
<dbReference type="RefSeq" id="WP_017822138.1">
    <property type="nucleotide sequence ID" value="NZ_AORC01000003.1"/>
</dbReference>
<dbReference type="STRING" id="1249481.D641_0102080"/>
<reference evidence="1 2" key="1">
    <citation type="journal article" date="2013" name="Genome Announc.">
        <title>Draft genome sequence of an Actinobacterium, Brachybacterium muris strain UCD-AY4.</title>
        <authorList>
            <person name="Lo J.R."/>
            <person name="Lang J.M."/>
            <person name="Darling A.E."/>
            <person name="Eisen J.A."/>
            <person name="Coil D.A."/>
        </authorList>
    </citation>
    <scope>NUCLEOTIDE SEQUENCE [LARGE SCALE GENOMIC DNA]</scope>
    <source>
        <strain evidence="1 2">UCD-AY4</strain>
    </source>
</reference>
<keyword evidence="2" id="KW-1185">Reference proteome</keyword>
<dbReference type="AlphaFoldDB" id="A0A022L0J9"/>
<accession>A0A022L0J9</accession>
<dbReference type="NCBIfam" id="NF033679">
    <property type="entry name" value="DNRLRE_dom"/>
    <property type="match status" value="1"/>
</dbReference>
<gene>
    <name evidence="1" type="ORF">D641_0102080</name>
</gene>
<evidence type="ECO:0000313" key="1">
    <source>
        <dbReference type="EMBL" id="EYT50831.1"/>
    </source>
</evidence>
<organism evidence="1 2">
    <name type="scientific">Brachybacterium muris UCD-AY4</name>
    <dbReference type="NCBI Taxonomy" id="1249481"/>
    <lineage>
        <taxon>Bacteria</taxon>
        <taxon>Bacillati</taxon>
        <taxon>Actinomycetota</taxon>
        <taxon>Actinomycetes</taxon>
        <taxon>Micrococcales</taxon>
        <taxon>Dermabacteraceae</taxon>
        <taxon>Brachybacterium</taxon>
    </lineage>
</organism>
<dbReference type="EMBL" id="AORC01000003">
    <property type="protein sequence ID" value="EYT50831.1"/>
    <property type="molecule type" value="Genomic_DNA"/>
</dbReference>